<evidence type="ECO:0000313" key="4">
    <source>
        <dbReference type="EMBL" id="CAB4177036.1"/>
    </source>
</evidence>
<evidence type="ECO:0000256" key="1">
    <source>
        <dbReference type="SAM" id="MobiDB-lite"/>
    </source>
</evidence>
<dbReference type="EMBL" id="LR796815">
    <property type="protein sequence ID" value="CAB4168076.1"/>
    <property type="molecule type" value="Genomic_DNA"/>
</dbReference>
<evidence type="ECO:0000313" key="3">
    <source>
        <dbReference type="EMBL" id="CAB4170692.1"/>
    </source>
</evidence>
<feature type="region of interest" description="Disordered" evidence="1">
    <location>
        <begin position="119"/>
        <end position="167"/>
    </location>
</feature>
<accession>A0A6J5Q3X4</accession>
<organism evidence="4">
    <name type="scientific">uncultured Caudovirales phage</name>
    <dbReference type="NCBI Taxonomy" id="2100421"/>
    <lineage>
        <taxon>Viruses</taxon>
        <taxon>Duplodnaviria</taxon>
        <taxon>Heunggongvirae</taxon>
        <taxon>Uroviricota</taxon>
        <taxon>Caudoviricetes</taxon>
        <taxon>Peduoviridae</taxon>
        <taxon>Maltschvirus</taxon>
        <taxon>Maltschvirus maltsch</taxon>
    </lineage>
</organism>
<evidence type="ECO:0000313" key="5">
    <source>
        <dbReference type="EMBL" id="CAB4223213.1"/>
    </source>
</evidence>
<evidence type="ECO:0000313" key="2">
    <source>
        <dbReference type="EMBL" id="CAB4168076.1"/>
    </source>
</evidence>
<proteinExistence type="predicted"/>
<gene>
    <name evidence="5" type="ORF">UFOVP1666_157</name>
    <name evidence="2" type="ORF">UFOVP867_112</name>
    <name evidence="3" type="ORF">UFOVP913_86</name>
    <name evidence="4" type="ORF">UFOVP993_139</name>
</gene>
<feature type="region of interest" description="Disordered" evidence="1">
    <location>
        <begin position="323"/>
        <end position="344"/>
    </location>
</feature>
<name>A0A6J5Q3X4_9CAUD</name>
<sequence>MLSFVEYIIEAVKKSKGDKPLKVTEEGKTSANTRGVMHELLTGYHLNGGKHMEKHKDVEGKSPEEAHNKLKASMHANDYSKLNAKAKSAAEDIKKGIHAQGRTVGSVHWTSKPGDLHRSTGIHASQHEDASDVVVTSHHKDGSKKFHGISLKSGKTRKVPTSNYGIEGSGTRAKSIVQAHKAAINKEHPNLASAGPEERRAIMKDDPKVAAAVKPKTVETIHKIAKGLHKDLEGATREQKVKHIRNLLHAHATPMEAHGHEHIRHTTYESAAGTQHEAINPGKHWEHILSDPKKHIEVKHKGGSISFHHTDAKTGKTATIASQAIKQSSQSDPHSPFVSSGKPG</sequence>
<protein>
    <submittedName>
        <fullName evidence="4">Uncharacterized protein</fullName>
    </submittedName>
</protein>
<dbReference type="EMBL" id="LR797534">
    <property type="protein sequence ID" value="CAB4223213.1"/>
    <property type="molecule type" value="Genomic_DNA"/>
</dbReference>
<dbReference type="EMBL" id="LR796858">
    <property type="protein sequence ID" value="CAB4170692.1"/>
    <property type="molecule type" value="Genomic_DNA"/>
</dbReference>
<reference evidence="4" key="1">
    <citation type="submission" date="2020-05" db="EMBL/GenBank/DDBJ databases">
        <authorList>
            <person name="Chiriac C."/>
            <person name="Salcher M."/>
            <person name="Ghai R."/>
            <person name="Kavagutti S V."/>
        </authorList>
    </citation>
    <scope>NUCLEOTIDE SEQUENCE</scope>
</reference>
<dbReference type="EMBL" id="LR796944">
    <property type="protein sequence ID" value="CAB4177036.1"/>
    <property type="molecule type" value="Genomic_DNA"/>
</dbReference>